<reference evidence="5" key="4">
    <citation type="submission" date="2016-10" db="EMBL/GenBank/DDBJ databases">
        <authorList>
            <person name="Varghese N."/>
        </authorList>
    </citation>
    <scope>NUCLEOTIDE SEQUENCE [LARGE SCALE GENOMIC DNA]</scope>
    <source>
        <strain evidence="5">DSM 16632</strain>
    </source>
</reference>
<dbReference type="Proteomes" id="UP000183442">
    <property type="component" value="Unassembled WGS sequence"/>
</dbReference>
<gene>
    <name evidence="3" type="ORF">SAMN02910297_00279</name>
    <name evidence="2" type="ORF">YLM1_1132</name>
</gene>
<reference evidence="2 4" key="1">
    <citation type="journal article" date="2016" name="Genome Announc.">
        <title>Draft Genome Sequence of the Rumen Methanogen Methanobrevibacter olleyae YLM1.</title>
        <authorList>
            <person name="Kelly W.J."/>
            <person name="Li D."/>
            <person name="Lambie S.C."/>
            <person name="Cox F."/>
            <person name="Attwood G.T."/>
            <person name="Altermann E."/>
            <person name="Leahy S.C."/>
        </authorList>
    </citation>
    <scope>NUCLEOTIDE SEQUENCE [LARGE SCALE GENOMIC DNA]</scope>
    <source>
        <strain evidence="2 4">YLM1</strain>
    </source>
</reference>
<evidence type="ECO:0000256" key="1">
    <source>
        <dbReference type="SAM" id="Phobius"/>
    </source>
</evidence>
<evidence type="ECO:0000313" key="2">
    <source>
        <dbReference type="EMBL" id="AMK15689.1"/>
    </source>
</evidence>
<reference evidence="4" key="2">
    <citation type="submission" date="2016-02" db="EMBL/GenBank/DDBJ databases">
        <title>The draft genome sequence of the rumen methanogen Methanobrevibacter olleyae YLM1.</title>
        <authorList>
            <consortium name="New Zealand Agricultural Greenhouse Gas Research Centre/Pastoral Greenhouse Gas Research Consortium"/>
            <person name="Kelly W.J."/>
            <person name="Li D."/>
            <person name="Lambie S.C."/>
            <person name="Attwood G.T."/>
            <person name="Altermann E."/>
            <person name="Leahy S.C."/>
        </authorList>
    </citation>
    <scope>NUCLEOTIDE SEQUENCE [LARGE SCALE GENOMIC DNA]</scope>
    <source>
        <strain evidence="4">YLM1</strain>
    </source>
</reference>
<dbReference type="KEGG" id="mol:YLM1_1132"/>
<protein>
    <submittedName>
        <fullName evidence="2">Uncharacterized protein</fullName>
    </submittedName>
</protein>
<dbReference type="EMBL" id="FOTL01000003">
    <property type="protein sequence ID" value="SFL23024.1"/>
    <property type="molecule type" value="Genomic_DNA"/>
</dbReference>
<name>A0A126R151_METOL</name>
<sequence length="88" mass="9475">MILGLTIGLISLIVFGNIENLILASQGVVKGANPLKLAIFSLICVNIWLILGTVCTQQLEYYGIYIEFIGGFAIFVLGIQSMIEAVKG</sequence>
<keyword evidence="1" id="KW-1133">Transmembrane helix</keyword>
<dbReference type="OrthoDB" id="76805at2157"/>
<feature type="transmembrane region" description="Helical" evidence="1">
    <location>
        <begin position="62"/>
        <end position="83"/>
    </location>
</feature>
<accession>A0A126R151</accession>
<evidence type="ECO:0000313" key="5">
    <source>
        <dbReference type="Proteomes" id="UP000183442"/>
    </source>
</evidence>
<dbReference type="RefSeq" id="WP_067147124.1">
    <property type="nucleotide sequence ID" value="NZ_CP014265.1"/>
</dbReference>
<evidence type="ECO:0000313" key="4">
    <source>
        <dbReference type="Proteomes" id="UP000066376"/>
    </source>
</evidence>
<keyword evidence="1" id="KW-0812">Transmembrane</keyword>
<keyword evidence="1" id="KW-0472">Membrane</keyword>
<proteinExistence type="predicted"/>
<dbReference type="PATRIC" id="fig|294671.3.peg.1182"/>
<reference evidence="3" key="3">
    <citation type="submission" date="2016-10" db="EMBL/GenBank/DDBJ databases">
        <authorList>
            <person name="de Groot N.N."/>
        </authorList>
    </citation>
    <scope>NUCLEOTIDE SEQUENCE [LARGE SCALE GENOMIC DNA]</scope>
    <source>
        <strain evidence="3">DSM 16632</strain>
    </source>
</reference>
<keyword evidence="4" id="KW-1185">Reference proteome</keyword>
<dbReference type="EMBL" id="CP014265">
    <property type="protein sequence ID" value="AMK15689.1"/>
    <property type="molecule type" value="Genomic_DNA"/>
</dbReference>
<organism evidence="2 4">
    <name type="scientific">Methanobrevibacter olleyae</name>
    <dbReference type="NCBI Taxonomy" id="294671"/>
    <lineage>
        <taxon>Archaea</taxon>
        <taxon>Methanobacteriati</taxon>
        <taxon>Methanobacteriota</taxon>
        <taxon>Methanomada group</taxon>
        <taxon>Methanobacteria</taxon>
        <taxon>Methanobacteriales</taxon>
        <taxon>Methanobacteriaceae</taxon>
        <taxon>Methanobrevibacter</taxon>
    </lineage>
</organism>
<dbReference type="AlphaFoldDB" id="A0A126R151"/>
<evidence type="ECO:0000313" key="3">
    <source>
        <dbReference type="EMBL" id="SFL23024.1"/>
    </source>
</evidence>
<dbReference type="STRING" id="294671.YLM1_1132"/>
<dbReference type="GeneID" id="28489435"/>
<dbReference type="Proteomes" id="UP000066376">
    <property type="component" value="Chromosome"/>
</dbReference>
<feature type="transmembrane region" description="Helical" evidence="1">
    <location>
        <begin position="34"/>
        <end position="55"/>
    </location>
</feature>